<dbReference type="Proteomes" id="UP000257109">
    <property type="component" value="Unassembled WGS sequence"/>
</dbReference>
<dbReference type="AlphaFoldDB" id="A0A371GVU4"/>
<comment type="caution">
    <text evidence="1">The sequence shown here is derived from an EMBL/GenBank/DDBJ whole genome shotgun (WGS) entry which is preliminary data.</text>
</comment>
<evidence type="ECO:0000313" key="1">
    <source>
        <dbReference type="EMBL" id="RDX94661.1"/>
    </source>
</evidence>
<protein>
    <submittedName>
        <fullName evidence="1">Uncharacterized protein</fullName>
    </submittedName>
</protein>
<evidence type="ECO:0000313" key="2">
    <source>
        <dbReference type="Proteomes" id="UP000257109"/>
    </source>
</evidence>
<keyword evidence="2" id="KW-1185">Reference proteome</keyword>
<organism evidence="1 2">
    <name type="scientific">Mucuna pruriens</name>
    <name type="common">Velvet bean</name>
    <name type="synonym">Dolichos pruriens</name>
    <dbReference type="NCBI Taxonomy" id="157652"/>
    <lineage>
        <taxon>Eukaryota</taxon>
        <taxon>Viridiplantae</taxon>
        <taxon>Streptophyta</taxon>
        <taxon>Embryophyta</taxon>
        <taxon>Tracheophyta</taxon>
        <taxon>Spermatophyta</taxon>
        <taxon>Magnoliopsida</taxon>
        <taxon>eudicotyledons</taxon>
        <taxon>Gunneridae</taxon>
        <taxon>Pentapetalae</taxon>
        <taxon>rosids</taxon>
        <taxon>fabids</taxon>
        <taxon>Fabales</taxon>
        <taxon>Fabaceae</taxon>
        <taxon>Papilionoideae</taxon>
        <taxon>50 kb inversion clade</taxon>
        <taxon>NPAAA clade</taxon>
        <taxon>indigoferoid/millettioid clade</taxon>
        <taxon>Phaseoleae</taxon>
        <taxon>Mucuna</taxon>
    </lineage>
</organism>
<sequence length="148" mass="16951">MVISVITTEYKVKRVLIDHGSSTNILYLLTYRKLGLPAASLEVCLGMLYGFVDEQVMIKGIIKIWADHRVARRCYEENLRIGSQPSWVKEPVVKVLDLNLDPRCKFKCERPLLAEDLKKIKIGPSPAYKTRIGTTLAKEEKIHLMSFF</sequence>
<dbReference type="OrthoDB" id="2919534at2759"/>
<reference evidence="1" key="1">
    <citation type="submission" date="2018-05" db="EMBL/GenBank/DDBJ databases">
        <title>Draft genome of Mucuna pruriens seed.</title>
        <authorList>
            <person name="Nnadi N.E."/>
            <person name="Vos R."/>
            <person name="Hasami M.H."/>
            <person name="Devisetty U.K."/>
            <person name="Aguiy J.C."/>
        </authorList>
    </citation>
    <scope>NUCLEOTIDE SEQUENCE [LARGE SCALE GENOMIC DNA]</scope>
    <source>
        <strain evidence="1">JCA_2017</strain>
    </source>
</reference>
<feature type="non-terminal residue" evidence="1">
    <location>
        <position position="1"/>
    </location>
</feature>
<proteinExistence type="predicted"/>
<accession>A0A371GVU4</accession>
<name>A0A371GVU4_MUCPR</name>
<gene>
    <name evidence="1" type="ORF">CR513_22931</name>
</gene>
<dbReference type="EMBL" id="QJKJ01004313">
    <property type="protein sequence ID" value="RDX94661.1"/>
    <property type="molecule type" value="Genomic_DNA"/>
</dbReference>